<comment type="caution">
    <text evidence="1">The sequence shown here is derived from an EMBL/GenBank/DDBJ whole genome shotgun (WGS) entry which is preliminary data.</text>
</comment>
<organism evidence="1 2">
    <name type="scientific">Lelliottia amnigena</name>
    <name type="common">Enterobacter amnigenus</name>
    <dbReference type="NCBI Taxonomy" id="61646"/>
    <lineage>
        <taxon>Bacteria</taxon>
        <taxon>Pseudomonadati</taxon>
        <taxon>Pseudomonadota</taxon>
        <taxon>Gammaproteobacteria</taxon>
        <taxon>Enterobacterales</taxon>
        <taxon>Enterobacteriaceae</taxon>
        <taxon>Lelliottia</taxon>
    </lineage>
</organism>
<accession>A0AAP2ADP6</accession>
<reference evidence="1" key="1">
    <citation type="submission" date="2020-12" db="EMBL/GenBank/DDBJ databases">
        <title>Draft genome sequence of Enterobacter spp., Lelliottia spp. and Serratia spp. isolated from drinking water reservoirs and lakes.</title>
        <authorList>
            <person name="Reitter C."/>
            <person name="Neuhaus K."/>
            <person name="Huegler M."/>
        </authorList>
    </citation>
    <scope>NUCLEOTIDE SEQUENCE</scope>
    <source>
        <strain evidence="1">TZW15</strain>
    </source>
</reference>
<name>A0AAP2ADP6_LELAM</name>
<sequence length="156" mass="17024">MSLKSQFLKQEQAGQPAPVASATWRQADIAEFHLRMTLLQEQIDAWLDGIGLKVGTFSVCVTELLAEGGAFYIDGIVLRVDDRAVKFTPVFLYGQSVVGRVDVTLHAEGCITSVGRLFMQAGQLNDWRLTQPGAPAMPGEHFDEGAFFGLILSLLP</sequence>
<dbReference type="AlphaFoldDB" id="A0AAP2ADP6"/>
<evidence type="ECO:0000313" key="2">
    <source>
        <dbReference type="Proteomes" id="UP000653275"/>
    </source>
</evidence>
<dbReference type="RefSeq" id="WP_202665839.1">
    <property type="nucleotide sequence ID" value="NZ_JAENMR010000005.1"/>
</dbReference>
<proteinExistence type="predicted"/>
<protein>
    <submittedName>
        <fullName evidence="1">Uncharacterized protein</fullName>
    </submittedName>
</protein>
<gene>
    <name evidence="1" type="ORF">I7V27_12385</name>
</gene>
<dbReference type="Proteomes" id="UP000653275">
    <property type="component" value="Unassembled WGS sequence"/>
</dbReference>
<evidence type="ECO:0000313" key="1">
    <source>
        <dbReference type="EMBL" id="MBL5935239.1"/>
    </source>
</evidence>
<dbReference type="EMBL" id="JAENMS010000005">
    <property type="protein sequence ID" value="MBL5935239.1"/>
    <property type="molecule type" value="Genomic_DNA"/>
</dbReference>